<feature type="non-terminal residue" evidence="1">
    <location>
        <position position="83"/>
    </location>
</feature>
<organism evidence="1 2">
    <name type="scientific">Mucuna pruriens</name>
    <name type="common">Velvet bean</name>
    <name type="synonym">Dolichos pruriens</name>
    <dbReference type="NCBI Taxonomy" id="157652"/>
    <lineage>
        <taxon>Eukaryota</taxon>
        <taxon>Viridiplantae</taxon>
        <taxon>Streptophyta</taxon>
        <taxon>Embryophyta</taxon>
        <taxon>Tracheophyta</taxon>
        <taxon>Spermatophyta</taxon>
        <taxon>Magnoliopsida</taxon>
        <taxon>eudicotyledons</taxon>
        <taxon>Gunneridae</taxon>
        <taxon>Pentapetalae</taxon>
        <taxon>rosids</taxon>
        <taxon>fabids</taxon>
        <taxon>Fabales</taxon>
        <taxon>Fabaceae</taxon>
        <taxon>Papilionoideae</taxon>
        <taxon>50 kb inversion clade</taxon>
        <taxon>NPAAA clade</taxon>
        <taxon>indigoferoid/millettioid clade</taxon>
        <taxon>Phaseoleae</taxon>
        <taxon>Mucuna</taxon>
    </lineage>
</organism>
<gene>
    <name evidence="1" type="ORF">CR513_18779</name>
</gene>
<feature type="non-terminal residue" evidence="1">
    <location>
        <position position="1"/>
    </location>
</feature>
<sequence>MDDPKSSHLLTIKRILSENSYKKLIGYTDLDRCGDLVERKITTNYLLLLQLIRQLMKIEGSIQLLIDNKSTINLIKNSVARGR</sequence>
<reference evidence="1" key="1">
    <citation type="submission" date="2018-05" db="EMBL/GenBank/DDBJ databases">
        <title>Draft genome of Mucuna pruriens seed.</title>
        <authorList>
            <person name="Nnadi N.E."/>
            <person name="Vos R."/>
            <person name="Hasami M.H."/>
            <person name="Devisetty U.K."/>
            <person name="Aguiy J.C."/>
        </authorList>
    </citation>
    <scope>NUCLEOTIDE SEQUENCE [LARGE SCALE GENOMIC DNA]</scope>
    <source>
        <strain evidence="1">JCA_2017</strain>
    </source>
</reference>
<accession>A0A371H6B4</accession>
<name>A0A371H6B4_MUCPR</name>
<dbReference type="AlphaFoldDB" id="A0A371H6B4"/>
<evidence type="ECO:0000313" key="2">
    <source>
        <dbReference type="Proteomes" id="UP000257109"/>
    </source>
</evidence>
<dbReference type="Proteomes" id="UP000257109">
    <property type="component" value="Unassembled WGS sequence"/>
</dbReference>
<evidence type="ECO:0008006" key="3">
    <source>
        <dbReference type="Google" id="ProtNLM"/>
    </source>
</evidence>
<comment type="caution">
    <text evidence="1">The sequence shown here is derived from an EMBL/GenBank/DDBJ whole genome shotgun (WGS) entry which is preliminary data.</text>
</comment>
<evidence type="ECO:0000313" key="1">
    <source>
        <dbReference type="EMBL" id="RDX98325.1"/>
    </source>
</evidence>
<proteinExistence type="predicted"/>
<dbReference type="EMBL" id="QJKJ01003475">
    <property type="protein sequence ID" value="RDX98325.1"/>
    <property type="molecule type" value="Genomic_DNA"/>
</dbReference>
<keyword evidence="2" id="KW-1185">Reference proteome</keyword>
<protein>
    <recommendedName>
        <fullName evidence="3">Copia protein</fullName>
    </recommendedName>
</protein>